<reference evidence="1" key="1">
    <citation type="submission" date="2019-03" db="EMBL/GenBank/DDBJ databases">
        <title>Single cell metagenomics reveals metabolic interactions within the superorganism composed of flagellate Streblomastix strix and complex community of Bacteroidetes bacteria on its surface.</title>
        <authorList>
            <person name="Treitli S.C."/>
            <person name="Kolisko M."/>
            <person name="Husnik F."/>
            <person name="Keeling P."/>
            <person name="Hampl V."/>
        </authorList>
    </citation>
    <scope>NUCLEOTIDE SEQUENCE</scope>
    <source>
        <strain evidence="1">STM</strain>
    </source>
</reference>
<dbReference type="EMBL" id="SNRY01003125">
    <property type="protein sequence ID" value="KAA6322114.1"/>
    <property type="molecule type" value="Genomic_DNA"/>
</dbReference>
<gene>
    <name evidence="1" type="ORF">EZS27_028310</name>
</gene>
<dbReference type="NCBIfam" id="NF040700">
    <property type="entry name" value="VPA1262_N_dom"/>
    <property type="match status" value="1"/>
</dbReference>
<comment type="caution">
    <text evidence="1">The sequence shown here is derived from an EMBL/GenBank/DDBJ whole genome shotgun (WGS) entry which is preliminary data.</text>
</comment>
<sequence length="392" mass="45894">MINSIKKFYDKAIRTSLLAQDKLTNKWYHLFSVIELQPEETYPYNIPNNKWQNNCVRTIQSKLENYTFYLNVNDIDSVAEAISIFDDPLNVFYIDEEKINFFNTSFTKEPSGEYPLIFSSNTHKDEGLSSVLPQRKSGILVWCQIDSDRKTEKEFILSSVSKEMFAIRQLTMDWLGFDLIQKSEHIGNIYLSVPNPYFREIDVSLSTNPICIFYKILERKNVSEPLIFRIIDRHGEAIALDKTFEIQNSIDLIKLPHEPHLFELRIYNKENDLIAIQEPATFVKTIQLGMSIKRADFHVQVGTDKGNKEYVVENFGIEESLLIGKPQSFNAECYFENAENQRKHHKHEKRKEFIFFPGAKSELEKSQFKERAKTIIRDILNQSNDSCYICDY</sequence>
<protein>
    <submittedName>
        <fullName evidence="1">Uncharacterized protein</fullName>
    </submittedName>
</protein>
<organism evidence="1">
    <name type="scientific">termite gut metagenome</name>
    <dbReference type="NCBI Taxonomy" id="433724"/>
    <lineage>
        <taxon>unclassified sequences</taxon>
        <taxon>metagenomes</taxon>
        <taxon>organismal metagenomes</taxon>
    </lineage>
</organism>
<accession>A0A5J4QMA7</accession>
<name>A0A5J4QMA7_9ZZZZ</name>
<dbReference type="AlphaFoldDB" id="A0A5J4QMA7"/>
<proteinExistence type="predicted"/>
<evidence type="ECO:0000313" key="1">
    <source>
        <dbReference type="EMBL" id="KAA6322114.1"/>
    </source>
</evidence>